<reference evidence="2 3" key="1">
    <citation type="journal article" date="2020" name="IScience">
        <title>Genome Sequencing of the Endangered Kingdonia uniflora (Circaeasteraceae, Ranunculales) Reveals Potential Mechanisms of Evolutionary Specialization.</title>
        <authorList>
            <person name="Sun Y."/>
            <person name="Deng T."/>
            <person name="Zhang A."/>
            <person name="Moore M.J."/>
            <person name="Landis J.B."/>
            <person name="Lin N."/>
            <person name="Zhang H."/>
            <person name="Zhang X."/>
            <person name="Huang J."/>
            <person name="Zhang X."/>
            <person name="Sun H."/>
            <person name="Wang H."/>
        </authorList>
    </citation>
    <scope>NUCLEOTIDE SEQUENCE [LARGE SCALE GENOMIC DNA]</scope>
    <source>
        <strain evidence="2">TB1705</strain>
        <tissue evidence="2">Leaf</tissue>
    </source>
</reference>
<evidence type="ECO:0000313" key="3">
    <source>
        <dbReference type="Proteomes" id="UP000541444"/>
    </source>
</evidence>
<proteinExistence type="predicted"/>
<evidence type="ECO:0000313" key="2">
    <source>
        <dbReference type="EMBL" id="KAF6150853.1"/>
    </source>
</evidence>
<feature type="transmembrane region" description="Helical" evidence="1">
    <location>
        <begin position="113"/>
        <end position="135"/>
    </location>
</feature>
<sequence>MHPSSLITLSGKEFPCELLSFTGKIIASGRAIGDSHSVVYNVIIDDVTNNPYIDSADSDPSLSSLNDVELGTNIVWYYLSYSIEYGLDNTIEFKWKSLQDVGQARTLEIKLDFAFPLVCSFINLNFAIRIISNGVSKESENDSSKALSALLPFVVAATAVTALSTLVTFTWVSKEYYVAALGEIMLSIGIRLSIHDFSLAFQRQNISSF</sequence>
<evidence type="ECO:0000256" key="1">
    <source>
        <dbReference type="SAM" id="Phobius"/>
    </source>
</evidence>
<keyword evidence="3" id="KW-1185">Reference proteome</keyword>
<keyword evidence="1" id="KW-1133">Transmembrane helix</keyword>
<comment type="caution">
    <text evidence="2">The sequence shown here is derived from an EMBL/GenBank/DDBJ whole genome shotgun (WGS) entry which is preliminary data.</text>
</comment>
<gene>
    <name evidence="2" type="ORF">GIB67_020936</name>
</gene>
<keyword evidence="1" id="KW-0472">Membrane</keyword>
<organism evidence="2 3">
    <name type="scientific">Kingdonia uniflora</name>
    <dbReference type="NCBI Taxonomy" id="39325"/>
    <lineage>
        <taxon>Eukaryota</taxon>
        <taxon>Viridiplantae</taxon>
        <taxon>Streptophyta</taxon>
        <taxon>Embryophyta</taxon>
        <taxon>Tracheophyta</taxon>
        <taxon>Spermatophyta</taxon>
        <taxon>Magnoliopsida</taxon>
        <taxon>Ranunculales</taxon>
        <taxon>Circaeasteraceae</taxon>
        <taxon>Kingdonia</taxon>
    </lineage>
</organism>
<accession>A0A7J7M7K8</accession>
<dbReference type="AlphaFoldDB" id="A0A7J7M7K8"/>
<protein>
    <submittedName>
        <fullName evidence="2">Uncharacterized protein</fullName>
    </submittedName>
</protein>
<keyword evidence="1" id="KW-0812">Transmembrane</keyword>
<dbReference type="Proteomes" id="UP000541444">
    <property type="component" value="Unassembled WGS sequence"/>
</dbReference>
<name>A0A7J7M7K8_9MAGN</name>
<feature type="transmembrane region" description="Helical" evidence="1">
    <location>
        <begin position="147"/>
        <end position="170"/>
    </location>
</feature>
<feature type="transmembrane region" description="Helical" evidence="1">
    <location>
        <begin position="176"/>
        <end position="194"/>
    </location>
</feature>
<dbReference type="EMBL" id="JACGCM010001726">
    <property type="protein sequence ID" value="KAF6150853.1"/>
    <property type="molecule type" value="Genomic_DNA"/>
</dbReference>